<organism evidence="3 4">
    <name type="scientific">Tepidimonas aquatica</name>
    <dbReference type="NCBI Taxonomy" id="247482"/>
    <lineage>
        <taxon>Bacteria</taxon>
        <taxon>Pseudomonadati</taxon>
        <taxon>Pseudomonadota</taxon>
        <taxon>Betaproteobacteria</taxon>
        <taxon>Burkholderiales</taxon>
        <taxon>Tepidimonas</taxon>
    </lineage>
</organism>
<keyword evidence="2" id="KW-0812">Transmembrane</keyword>
<dbReference type="RefSeq" id="WP_144324045.1">
    <property type="nucleotide sequence ID" value="NZ_VJNA01000001.1"/>
</dbReference>
<evidence type="ECO:0000313" key="3">
    <source>
        <dbReference type="EMBL" id="TSE27842.1"/>
    </source>
</evidence>
<evidence type="ECO:0000256" key="2">
    <source>
        <dbReference type="SAM" id="Phobius"/>
    </source>
</evidence>
<gene>
    <name evidence="3" type="ORF">Taqua_00037</name>
</gene>
<keyword evidence="4" id="KW-1185">Reference proteome</keyword>
<dbReference type="EMBL" id="VJNA01000001">
    <property type="protein sequence ID" value="TSE27842.1"/>
    <property type="molecule type" value="Genomic_DNA"/>
</dbReference>
<sequence length="171" mass="18170">MSARRFVPSLPATKAALTALAPRRWAVIAAVLLALYGIGVVVPAWRTLQQAPDAQARARAELQRVTALAQALADARRSATTGPAAAAAVTVDTAALLDLSTRWLGPETRVTRDGDGWVVQWQRARAEGLATWLPAVRTQLRLVPTGLQAQHDAADGSWRGQARLQSPGGAR</sequence>
<evidence type="ECO:0000313" key="4">
    <source>
        <dbReference type="Proteomes" id="UP000318554"/>
    </source>
</evidence>
<dbReference type="Proteomes" id="UP000318554">
    <property type="component" value="Unassembled WGS sequence"/>
</dbReference>
<proteinExistence type="predicted"/>
<dbReference type="Pfam" id="PF04612">
    <property type="entry name" value="T2SSM"/>
    <property type="match status" value="1"/>
</dbReference>
<dbReference type="GO" id="GO:0015628">
    <property type="term" value="P:protein secretion by the type II secretion system"/>
    <property type="evidence" value="ECO:0007669"/>
    <property type="project" value="InterPro"/>
</dbReference>
<evidence type="ECO:0000256" key="1">
    <source>
        <dbReference type="SAM" id="MobiDB-lite"/>
    </source>
</evidence>
<keyword evidence="2" id="KW-0472">Membrane</keyword>
<keyword evidence="2" id="KW-1133">Transmembrane helix</keyword>
<dbReference type="GO" id="GO:0015627">
    <property type="term" value="C:type II protein secretion system complex"/>
    <property type="evidence" value="ECO:0007669"/>
    <property type="project" value="InterPro"/>
</dbReference>
<dbReference type="AlphaFoldDB" id="A0A554WW87"/>
<accession>A0A554WW87</accession>
<comment type="caution">
    <text evidence="3">The sequence shown here is derived from an EMBL/GenBank/DDBJ whole genome shotgun (WGS) entry which is preliminary data.</text>
</comment>
<feature type="transmembrane region" description="Helical" evidence="2">
    <location>
        <begin position="25"/>
        <end position="45"/>
    </location>
</feature>
<feature type="region of interest" description="Disordered" evidence="1">
    <location>
        <begin position="151"/>
        <end position="171"/>
    </location>
</feature>
<dbReference type="InterPro" id="IPR007690">
    <property type="entry name" value="T2SS_GspM"/>
</dbReference>
<name>A0A554WW87_9BURK</name>
<reference evidence="3 4" key="1">
    <citation type="submission" date="2019-07" db="EMBL/GenBank/DDBJ databases">
        <title>Tepidimonas aquatica CLN-1 draft genome.</title>
        <authorList>
            <person name="Da Costa M.S."/>
            <person name="Froufe H.J.C."/>
            <person name="Egas C."/>
            <person name="Albuquerque L."/>
        </authorList>
    </citation>
    <scope>NUCLEOTIDE SEQUENCE [LARGE SCALE GENOMIC DNA]</scope>
    <source>
        <strain evidence="3 4">CLN-1</strain>
    </source>
</reference>
<protein>
    <submittedName>
        <fullName evidence="3">Type II secretion system (T2SS), protein M</fullName>
    </submittedName>
</protein>